<feature type="region of interest" description="Disordered" evidence="6">
    <location>
        <begin position="1"/>
        <end position="21"/>
    </location>
</feature>
<accession>A0A4P7LRG2</accession>
<evidence type="ECO:0000256" key="4">
    <source>
        <dbReference type="ARBA" id="ARBA00044877"/>
    </source>
</evidence>
<dbReference type="RefSeq" id="WP_135706355.1">
    <property type="nucleotide sequence ID" value="NZ_CP038636.1"/>
</dbReference>
<dbReference type="KEGG" id="cox:E0W60_28160"/>
<gene>
    <name evidence="9" type="primary">nthB</name>
    <name evidence="9" type="ORF">E0W60_28160</name>
</gene>
<proteinExistence type="inferred from homology"/>
<comment type="catalytic activity">
    <reaction evidence="4 5">
        <text>an aliphatic primary amide = an aliphatic nitrile + H2O</text>
        <dbReference type="Rhea" id="RHEA:12673"/>
        <dbReference type="ChEBI" id="CHEBI:15377"/>
        <dbReference type="ChEBI" id="CHEBI:65285"/>
        <dbReference type="ChEBI" id="CHEBI:80291"/>
        <dbReference type="EC" id="4.2.1.84"/>
    </reaction>
</comment>
<dbReference type="EC" id="4.2.1.84" evidence="5"/>
<dbReference type="Proteomes" id="UP000295294">
    <property type="component" value="Plasmid unnamed1"/>
</dbReference>
<dbReference type="OrthoDB" id="3478924at2"/>
<evidence type="ECO:0000256" key="2">
    <source>
        <dbReference type="ARBA" id="ARBA00009098"/>
    </source>
</evidence>
<evidence type="ECO:0000313" key="10">
    <source>
        <dbReference type="Proteomes" id="UP000295294"/>
    </source>
</evidence>
<name>A0A4P7LRG2_9BURK</name>
<dbReference type="InterPro" id="IPR049054">
    <property type="entry name" value="CN_hydtase_beta-like_N"/>
</dbReference>
<dbReference type="Gene3D" id="1.10.472.20">
    <property type="entry name" value="Nitrile hydratase, beta subunit"/>
    <property type="match status" value="1"/>
</dbReference>
<comment type="function">
    <text evidence="1 5">NHase catalyzes the hydration of various nitrile compounds to the corresponding amides.</text>
</comment>
<feature type="domain" description="Nitrile hydratase beta subunit-like N-terminal" evidence="8">
    <location>
        <begin position="1"/>
        <end position="106"/>
    </location>
</feature>
<keyword evidence="3 5" id="KW-0456">Lyase</keyword>
<evidence type="ECO:0000256" key="6">
    <source>
        <dbReference type="SAM" id="MobiDB-lite"/>
    </source>
</evidence>
<reference evidence="9 10" key="1">
    <citation type="submission" date="2019-03" db="EMBL/GenBank/DDBJ databases">
        <title>Efficiently degradation of phenoxyalkanoic acid herbicides by Cupriavidus oxalaticus strain X32.</title>
        <authorList>
            <person name="Sheng X."/>
        </authorList>
    </citation>
    <scope>NUCLEOTIDE SEQUENCE [LARGE SCALE GENOMIC DNA]</scope>
    <source>
        <strain evidence="9 10">X32</strain>
        <plasmid evidence="9 10">unnamed1</plasmid>
    </source>
</reference>
<evidence type="ECO:0000313" key="9">
    <source>
        <dbReference type="EMBL" id="QBY55041.1"/>
    </source>
</evidence>
<dbReference type="PIRSF" id="PIRSF001427">
    <property type="entry name" value="NHase_beta"/>
    <property type="match status" value="1"/>
</dbReference>
<dbReference type="InterPro" id="IPR042262">
    <property type="entry name" value="CN_hydtase_beta_C"/>
</dbReference>
<dbReference type="Pfam" id="PF21006">
    <property type="entry name" value="NHase_beta_N"/>
    <property type="match status" value="1"/>
</dbReference>
<keyword evidence="9" id="KW-0614">Plasmid</keyword>
<geneLocation type="plasmid" evidence="9">
    <name>unnamed1</name>
</geneLocation>
<dbReference type="InterPro" id="IPR024690">
    <property type="entry name" value="CN_hydtase_beta_dom_C"/>
</dbReference>
<dbReference type="InterPro" id="IPR003168">
    <property type="entry name" value="Nitrile_hydratase_bsu"/>
</dbReference>
<comment type="similarity">
    <text evidence="2 5">Belongs to the nitrile hydratase subunit beta family.</text>
</comment>
<evidence type="ECO:0000259" key="8">
    <source>
        <dbReference type="Pfam" id="PF21006"/>
    </source>
</evidence>
<evidence type="ECO:0000256" key="5">
    <source>
        <dbReference type="PIRNR" id="PIRNR001427"/>
    </source>
</evidence>
<dbReference type="SUPFAM" id="SSF50090">
    <property type="entry name" value="Electron transport accessory proteins"/>
    <property type="match status" value="1"/>
</dbReference>
<dbReference type="InterPro" id="IPR008990">
    <property type="entry name" value="Elect_transpt_acc-like_dom_sf"/>
</dbReference>
<dbReference type="Gene3D" id="2.30.30.50">
    <property type="match status" value="1"/>
</dbReference>
<organism evidence="9 10">
    <name type="scientific">Cupriavidus oxalaticus</name>
    <dbReference type="NCBI Taxonomy" id="96344"/>
    <lineage>
        <taxon>Bacteria</taxon>
        <taxon>Pseudomonadati</taxon>
        <taxon>Pseudomonadota</taxon>
        <taxon>Betaproteobacteria</taxon>
        <taxon>Burkholderiales</taxon>
        <taxon>Burkholderiaceae</taxon>
        <taxon>Cupriavidus</taxon>
    </lineage>
</organism>
<feature type="domain" description="Nitrile hydratase beta subunit" evidence="7">
    <location>
        <begin position="122"/>
        <end position="207"/>
    </location>
</feature>
<evidence type="ECO:0000259" key="7">
    <source>
        <dbReference type="Pfam" id="PF02211"/>
    </source>
</evidence>
<dbReference type="GO" id="GO:0046914">
    <property type="term" value="F:transition metal ion binding"/>
    <property type="evidence" value="ECO:0007669"/>
    <property type="project" value="InterPro"/>
</dbReference>
<evidence type="ECO:0000256" key="1">
    <source>
        <dbReference type="ARBA" id="ARBA00004042"/>
    </source>
</evidence>
<dbReference type="AlphaFoldDB" id="A0A4P7LRG2"/>
<dbReference type="EMBL" id="CP038636">
    <property type="protein sequence ID" value="QBY55041.1"/>
    <property type="molecule type" value="Genomic_DNA"/>
</dbReference>
<evidence type="ECO:0000256" key="3">
    <source>
        <dbReference type="ARBA" id="ARBA00023239"/>
    </source>
</evidence>
<dbReference type="Pfam" id="PF02211">
    <property type="entry name" value="NHase_beta_C"/>
    <property type="match status" value="1"/>
</dbReference>
<dbReference type="GO" id="GO:0018822">
    <property type="term" value="F:nitrile hydratase activity"/>
    <property type="evidence" value="ECO:0007669"/>
    <property type="project" value="UniProtKB-EC"/>
</dbReference>
<protein>
    <recommendedName>
        <fullName evidence="5">Nitrile hydratase subunit beta</fullName>
        <shortName evidence="5">NHase</shortName>
        <ecNumber evidence="5">4.2.1.84</ecNumber>
    </recommendedName>
</protein>
<sequence length="226" mass="25369">MNGVHDMGGMHGFGAVQPEADEPPFHAQWEERVLAMQRAMRFTRAWNIDMSRDAQERLPAEVYLSVSYYERWELGIERNAVERGLIGADEIAAGHALHPGKPVERVMTTNDIEHAFTRGSFARPPKKQARFKPGERVRTKNINPPTHTRLPRYARGREGTIEAIRGCHVFPDSVVTGAGEDPQWLYTVVFEGRELWGADTDATLTVSLPFGFSGQAIGVIRWLAFA</sequence>
<dbReference type="NCBIfam" id="TIGR03888">
    <property type="entry name" value="nitrile_beta"/>
    <property type="match status" value="1"/>
</dbReference>